<keyword evidence="1" id="KW-0812">Transmembrane</keyword>
<evidence type="ECO:0000313" key="2">
    <source>
        <dbReference type="EMBL" id="KAB1064920.1"/>
    </source>
</evidence>
<organism evidence="2 3">
    <name type="scientific">Salibacter halophilus</name>
    <dbReference type="NCBI Taxonomy" id="1803916"/>
    <lineage>
        <taxon>Bacteria</taxon>
        <taxon>Pseudomonadati</taxon>
        <taxon>Bacteroidota</taxon>
        <taxon>Flavobacteriia</taxon>
        <taxon>Flavobacteriales</taxon>
        <taxon>Salibacteraceae</taxon>
        <taxon>Salibacter</taxon>
    </lineage>
</organism>
<keyword evidence="1" id="KW-1133">Transmembrane helix</keyword>
<name>A0A6N6M8D5_9FLAO</name>
<accession>A0A6N6M8D5</accession>
<dbReference type="Proteomes" id="UP000435357">
    <property type="component" value="Unassembled WGS sequence"/>
</dbReference>
<evidence type="ECO:0000256" key="1">
    <source>
        <dbReference type="SAM" id="Phobius"/>
    </source>
</evidence>
<keyword evidence="3" id="KW-1185">Reference proteome</keyword>
<dbReference type="OrthoDB" id="669592at2"/>
<proteinExistence type="predicted"/>
<sequence length="123" mass="13543">MNTRTIKLILQIAVFGTFVGHGTFAFLVKPQWIVFLTTVGIPLDMVPAVMKTIGVIDWIVALVTLVKPVKAVLIYAAIWAFATALMRPLSGGEWLDFVERASNFLAPAALYFVAFGSDRKKDN</sequence>
<evidence type="ECO:0008006" key="4">
    <source>
        <dbReference type="Google" id="ProtNLM"/>
    </source>
</evidence>
<evidence type="ECO:0000313" key="3">
    <source>
        <dbReference type="Proteomes" id="UP000435357"/>
    </source>
</evidence>
<protein>
    <recommendedName>
        <fullName evidence="4">DoxX family protein</fullName>
    </recommendedName>
</protein>
<dbReference type="AlphaFoldDB" id="A0A6N6M8D5"/>
<reference evidence="2 3" key="1">
    <citation type="submission" date="2019-09" db="EMBL/GenBank/DDBJ databases">
        <title>Genomes of Cryomorphaceae.</title>
        <authorList>
            <person name="Bowman J.P."/>
        </authorList>
    </citation>
    <scope>NUCLEOTIDE SEQUENCE [LARGE SCALE GENOMIC DNA]</scope>
    <source>
        <strain evidence="2 3">KCTC 52047</strain>
    </source>
</reference>
<comment type="caution">
    <text evidence="2">The sequence shown here is derived from an EMBL/GenBank/DDBJ whole genome shotgun (WGS) entry which is preliminary data.</text>
</comment>
<dbReference type="EMBL" id="WACR01000004">
    <property type="protein sequence ID" value="KAB1064920.1"/>
    <property type="molecule type" value="Genomic_DNA"/>
</dbReference>
<keyword evidence="1" id="KW-0472">Membrane</keyword>
<dbReference type="RefSeq" id="WP_151167240.1">
    <property type="nucleotide sequence ID" value="NZ_WACR01000004.1"/>
</dbReference>
<gene>
    <name evidence="2" type="ORF">F3059_06085</name>
</gene>
<feature type="transmembrane region" description="Helical" evidence="1">
    <location>
        <begin position="7"/>
        <end position="28"/>
    </location>
</feature>